<evidence type="ECO:0000256" key="3">
    <source>
        <dbReference type="ARBA" id="ARBA00022801"/>
    </source>
</evidence>
<dbReference type="InterPro" id="IPR016191">
    <property type="entry name" value="Ribonuclease/ribotoxin"/>
</dbReference>
<evidence type="ECO:0000256" key="6">
    <source>
        <dbReference type="SAM" id="SignalP"/>
    </source>
</evidence>
<dbReference type="SUPFAM" id="SSF53933">
    <property type="entry name" value="Microbial ribonucleases"/>
    <property type="match status" value="1"/>
</dbReference>
<protein>
    <submittedName>
        <fullName evidence="7">Uncharacterized protein</fullName>
    </submittedName>
</protein>
<name>A0A0D0BXH0_9AGAR</name>
<dbReference type="Pfam" id="PF00545">
    <property type="entry name" value="Ribonuclease"/>
    <property type="match status" value="1"/>
</dbReference>
<keyword evidence="8" id="KW-1185">Reference proteome</keyword>
<dbReference type="OrthoDB" id="5425539at2759"/>
<evidence type="ECO:0000313" key="7">
    <source>
        <dbReference type="EMBL" id="KIK54474.1"/>
    </source>
</evidence>
<dbReference type="GO" id="GO:0003723">
    <property type="term" value="F:RNA binding"/>
    <property type="evidence" value="ECO:0007669"/>
    <property type="project" value="InterPro"/>
</dbReference>
<keyword evidence="2" id="KW-0255">Endonuclease</keyword>
<dbReference type="PANTHER" id="PTHR42104">
    <property type="entry name" value="EXTRACELLULAR GUANYL-SPECIFIC RIBONUCLEASE RNTA (AFU_ORTHOLOGUE AFUA_4G03230)"/>
    <property type="match status" value="1"/>
</dbReference>
<organism evidence="7 8">
    <name type="scientific">Collybiopsis luxurians FD-317 M1</name>
    <dbReference type="NCBI Taxonomy" id="944289"/>
    <lineage>
        <taxon>Eukaryota</taxon>
        <taxon>Fungi</taxon>
        <taxon>Dikarya</taxon>
        <taxon>Basidiomycota</taxon>
        <taxon>Agaricomycotina</taxon>
        <taxon>Agaricomycetes</taxon>
        <taxon>Agaricomycetidae</taxon>
        <taxon>Agaricales</taxon>
        <taxon>Marasmiineae</taxon>
        <taxon>Omphalotaceae</taxon>
        <taxon>Collybiopsis</taxon>
        <taxon>Collybiopsis luxurians</taxon>
    </lineage>
</organism>
<sequence>MLRSFFTLYILVSIAWASPAVVQRRAWPSGSVTCGSNVYTLAQVKAAVARGVEDLDDPVGSNSYPHAYYNYEGLDMWCTGESSPYNEFPILESGLYTGQDPSTDRVVFADDGTYCAVVTHTGASGDDFVACDGD</sequence>
<keyword evidence="6" id="KW-0732">Signal</keyword>
<feature type="signal peptide" evidence="6">
    <location>
        <begin position="1"/>
        <end position="17"/>
    </location>
</feature>
<feature type="chain" id="PRO_5002224893" evidence="6">
    <location>
        <begin position="18"/>
        <end position="134"/>
    </location>
</feature>
<keyword evidence="5" id="KW-0456">Lyase</keyword>
<dbReference type="Gene3D" id="3.10.450.30">
    <property type="entry name" value="Microbial ribonucleases"/>
    <property type="match status" value="1"/>
</dbReference>
<evidence type="ECO:0000256" key="1">
    <source>
        <dbReference type="ARBA" id="ARBA00022722"/>
    </source>
</evidence>
<dbReference type="PANTHER" id="PTHR42104:SF1">
    <property type="entry name" value="EXTRACELLULAR GUANYL-SPECIFIC RIBONUCLEASE RNTA (AFU_ORTHOLOGUE AFUA_4G03230)"/>
    <property type="match status" value="1"/>
</dbReference>
<keyword evidence="4" id="KW-1015">Disulfide bond</keyword>
<evidence type="ECO:0000313" key="8">
    <source>
        <dbReference type="Proteomes" id="UP000053593"/>
    </source>
</evidence>
<dbReference type="GO" id="GO:0004521">
    <property type="term" value="F:RNA endonuclease activity"/>
    <property type="evidence" value="ECO:0007669"/>
    <property type="project" value="InterPro"/>
</dbReference>
<proteinExistence type="predicted"/>
<evidence type="ECO:0000256" key="4">
    <source>
        <dbReference type="ARBA" id="ARBA00023157"/>
    </source>
</evidence>
<gene>
    <name evidence="7" type="ORF">GYMLUDRAFT_231883</name>
</gene>
<evidence type="ECO:0000256" key="5">
    <source>
        <dbReference type="ARBA" id="ARBA00023239"/>
    </source>
</evidence>
<dbReference type="HOGENOM" id="CLU_111658_1_0_1"/>
<keyword evidence="1" id="KW-0540">Nuclease</keyword>
<dbReference type="EMBL" id="KN834815">
    <property type="protein sequence ID" value="KIK54474.1"/>
    <property type="molecule type" value="Genomic_DNA"/>
</dbReference>
<evidence type="ECO:0000256" key="2">
    <source>
        <dbReference type="ARBA" id="ARBA00022759"/>
    </source>
</evidence>
<reference evidence="7 8" key="1">
    <citation type="submission" date="2014-04" db="EMBL/GenBank/DDBJ databases">
        <title>Evolutionary Origins and Diversification of the Mycorrhizal Mutualists.</title>
        <authorList>
            <consortium name="DOE Joint Genome Institute"/>
            <consortium name="Mycorrhizal Genomics Consortium"/>
            <person name="Kohler A."/>
            <person name="Kuo A."/>
            <person name="Nagy L.G."/>
            <person name="Floudas D."/>
            <person name="Copeland A."/>
            <person name="Barry K.W."/>
            <person name="Cichocki N."/>
            <person name="Veneault-Fourrey C."/>
            <person name="LaButti K."/>
            <person name="Lindquist E.A."/>
            <person name="Lipzen A."/>
            <person name="Lundell T."/>
            <person name="Morin E."/>
            <person name="Murat C."/>
            <person name="Riley R."/>
            <person name="Ohm R."/>
            <person name="Sun H."/>
            <person name="Tunlid A."/>
            <person name="Henrissat B."/>
            <person name="Grigoriev I.V."/>
            <person name="Hibbett D.S."/>
            <person name="Martin F."/>
        </authorList>
    </citation>
    <scope>NUCLEOTIDE SEQUENCE [LARGE SCALE GENOMIC DNA]</scope>
    <source>
        <strain evidence="7 8">FD-317 M1</strain>
    </source>
</reference>
<dbReference type="InterPro" id="IPR000026">
    <property type="entry name" value="N1-like"/>
</dbReference>
<dbReference type="Proteomes" id="UP000053593">
    <property type="component" value="Unassembled WGS sequence"/>
</dbReference>
<accession>A0A0D0BXH0</accession>
<keyword evidence="3" id="KW-0378">Hydrolase</keyword>
<dbReference type="GO" id="GO:0016787">
    <property type="term" value="F:hydrolase activity"/>
    <property type="evidence" value="ECO:0007669"/>
    <property type="project" value="UniProtKB-KW"/>
</dbReference>
<dbReference type="AlphaFoldDB" id="A0A0D0BXH0"/>
<dbReference type="GO" id="GO:0016829">
    <property type="term" value="F:lyase activity"/>
    <property type="evidence" value="ECO:0007669"/>
    <property type="project" value="UniProtKB-KW"/>
</dbReference>